<protein>
    <submittedName>
        <fullName evidence="1">Uncharacterized protein</fullName>
    </submittedName>
</protein>
<comment type="caution">
    <text evidence="1">The sequence shown here is derived from an EMBL/GenBank/DDBJ whole genome shotgun (WGS) entry which is preliminary data.</text>
</comment>
<evidence type="ECO:0000313" key="1">
    <source>
        <dbReference type="EMBL" id="NEW36668.1"/>
    </source>
</evidence>
<dbReference type="AlphaFoldDB" id="A0A6P1CVQ3"/>
<proteinExistence type="predicted"/>
<accession>A0A6P1CVQ3</accession>
<dbReference type="EMBL" id="JAAGVB010000090">
    <property type="protein sequence ID" value="NEW36668.1"/>
    <property type="molecule type" value="Genomic_DNA"/>
</dbReference>
<sequence>MSTEVWMQVCSSSSLGDDAVAARYCERIDMVLVETGSGRLFMTPFVAAGLVDSLADAVADADAAAVVVAREGEAA</sequence>
<dbReference type="RefSeq" id="WP_163848213.1">
    <property type="nucleotide sequence ID" value="NZ_CP107969.1"/>
</dbReference>
<evidence type="ECO:0000313" key="2">
    <source>
        <dbReference type="Proteomes" id="UP000471166"/>
    </source>
</evidence>
<reference evidence="1 2" key="1">
    <citation type="submission" date="2020-01" db="EMBL/GenBank/DDBJ databases">
        <title>Genetics and antimicrobial susceptibilities of Nocardia species isolated from the soil; a comparison with species isolated from humans.</title>
        <authorList>
            <person name="Carrasco G."/>
            <person name="Monzon S."/>
            <person name="Sansegundo M."/>
            <person name="Garcia E."/>
            <person name="Garrido N."/>
            <person name="Medina M.J."/>
            <person name="Villalon P."/>
            <person name="Ramirez-Arocha A.C."/>
            <person name="Jimenez P."/>
            <person name="Cuesta I."/>
            <person name="Valdezate S."/>
        </authorList>
    </citation>
    <scope>NUCLEOTIDE SEQUENCE [LARGE SCALE GENOMIC DNA]</scope>
    <source>
        <strain evidence="1 2">CNM20110626</strain>
    </source>
</reference>
<dbReference type="Proteomes" id="UP000471166">
    <property type="component" value="Unassembled WGS sequence"/>
</dbReference>
<organism evidence="1 2">
    <name type="scientific">Nocardia cyriacigeorgica</name>
    <dbReference type="NCBI Taxonomy" id="135487"/>
    <lineage>
        <taxon>Bacteria</taxon>
        <taxon>Bacillati</taxon>
        <taxon>Actinomycetota</taxon>
        <taxon>Actinomycetes</taxon>
        <taxon>Mycobacteriales</taxon>
        <taxon>Nocardiaceae</taxon>
        <taxon>Nocardia</taxon>
    </lineage>
</organism>
<gene>
    <name evidence="1" type="ORF">GV791_29520</name>
</gene>
<name>A0A6P1CVQ3_9NOCA</name>